<dbReference type="HOGENOM" id="CLU_139719_0_0_5"/>
<dbReference type="Pfam" id="PF10768">
    <property type="entry name" value="FliX"/>
    <property type="match status" value="1"/>
</dbReference>
<evidence type="ECO:0000256" key="1">
    <source>
        <dbReference type="SAM" id="MobiDB-lite"/>
    </source>
</evidence>
<dbReference type="OrthoDB" id="7173192at2"/>
<dbReference type="STRING" id="715226.ABI_33560"/>
<feature type="region of interest" description="Disordered" evidence="1">
    <location>
        <begin position="1"/>
        <end position="34"/>
    </location>
</feature>
<organism evidence="2 3">
    <name type="scientific">Asticcacaulis biprosthecium C19</name>
    <dbReference type="NCBI Taxonomy" id="715226"/>
    <lineage>
        <taxon>Bacteria</taxon>
        <taxon>Pseudomonadati</taxon>
        <taxon>Pseudomonadota</taxon>
        <taxon>Alphaproteobacteria</taxon>
        <taxon>Caulobacterales</taxon>
        <taxon>Caulobacteraceae</taxon>
        <taxon>Asticcacaulis</taxon>
    </lineage>
</organism>
<dbReference type="Proteomes" id="UP000006512">
    <property type="component" value="Unassembled WGS sequence"/>
</dbReference>
<dbReference type="EMBL" id="GL883079">
    <property type="protein sequence ID" value="EGF90338.1"/>
    <property type="molecule type" value="Genomic_DNA"/>
</dbReference>
<keyword evidence="2" id="KW-0969">Cilium</keyword>
<keyword evidence="2" id="KW-0966">Cell projection</keyword>
<dbReference type="GO" id="GO:0044781">
    <property type="term" value="P:bacterial-type flagellum organization"/>
    <property type="evidence" value="ECO:0007669"/>
    <property type="project" value="InterPro"/>
</dbReference>
<evidence type="ECO:0000313" key="3">
    <source>
        <dbReference type="Proteomes" id="UP000006512"/>
    </source>
</evidence>
<keyword evidence="3" id="KW-1185">Reference proteome</keyword>
<dbReference type="InterPro" id="IPR019704">
    <property type="entry name" value="Flagellar_assmbl_FliX_class2"/>
</dbReference>
<proteinExistence type="predicted"/>
<gene>
    <name evidence="2" type="ORF">ABI_33560</name>
</gene>
<sequence>MNFRINPATGMNIPAATGGPRRAGGDFSMAKSGEAPKSAATAQASAAFGMVGMDALLALQGEEDVLTGRRRRQIKRSHDMLDALDDLKVSVLSGDINDEALLRLQSLIAQHREDLNDDRLQGLLNEIETRAFVELAKRKLM</sequence>
<name>F4QQ51_9CAUL</name>
<dbReference type="eggNOG" id="ENOG50330GZ">
    <property type="taxonomic scope" value="Bacteria"/>
</dbReference>
<accession>F4QQ51</accession>
<dbReference type="RefSeq" id="WP_006274138.1">
    <property type="nucleotide sequence ID" value="NZ_GL883079.1"/>
</dbReference>
<dbReference type="AlphaFoldDB" id="F4QQ51"/>
<keyword evidence="2" id="KW-0282">Flagellum</keyword>
<evidence type="ECO:0000313" key="2">
    <source>
        <dbReference type="EMBL" id="EGF90338.1"/>
    </source>
</evidence>
<protein>
    <submittedName>
        <fullName evidence="2">Flagellar assembly regulator FliX</fullName>
    </submittedName>
</protein>
<reference evidence="3" key="1">
    <citation type="submission" date="2011-03" db="EMBL/GenBank/DDBJ databases">
        <title>Draft genome sequence of Brevundimonas diminuta.</title>
        <authorList>
            <person name="Brown P.J.B."/>
            <person name="Buechlein A."/>
            <person name="Hemmerich C."/>
            <person name="Brun Y.V."/>
        </authorList>
    </citation>
    <scope>NUCLEOTIDE SEQUENCE [LARGE SCALE GENOMIC DNA]</scope>
    <source>
        <strain evidence="3">C19</strain>
    </source>
</reference>